<gene>
    <name evidence="2" type="ORF">ASIM_LOCUS14911</name>
</gene>
<dbReference type="EMBL" id="UYRR01031995">
    <property type="protein sequence ID" value="VDK53663.1"/>
    <property type="molecule type" value="Genomic_DNA"/>
</dbReference>
<dbReference type="OrthoDB" id="5790074at2759"/>
<evidence type="ECO:0000313" key="4">
    <source>
        <dbReference type="WBParaSite" id="ASIM_0001550201-mRNA-1"/>
    </source>
</evidence>
<keyword evidence="3" id="KW-1185">Reference proteome</keyword>
<reference evidence="2 3" key="2">
    <citation type="submission" date="2018-11" db="EMBL/GenBank/DDBJ databases">
        <authorList>
            <consortium name="Pathogen Informatics"/>
        </authorList>
    </citation>
    <scope>NUCLEOTIDE SEQUENCE [LARGE SCALE GENOMIC DNA]</scope>
</reference>
<dbReference type="Proteomes" id="UP000267096">
    <property type="component" value="Unassembled WGS sequence"/>
</dbReference>
<keyword evidence="1" id="KW-0472">Membrane</keyword>
<proteinExistence type="predicted"/>
<dbReference type="WBParaSite" id="ASIM_0001550201-mRNA-1">
    <property type="protein sequence ID" value="ASIM_0001550201-mRNA-1"/>
    <property type="gene ID" value="ASIM_0001550201"/>
</dbReference>
<organism evidence="4">
    <name type="scientific">Anisakis simplex</name>
    <name type="common">Herring worm</name>
    <dbReference type="NCBI Taxonomy" id="6269"/>
    <lineage>
        <taxon>Eukaryota</taxon>
        <taxon>Metazoa</taxon>
        <taxon>Ecdysozoa</taxon>
        <taxon>Nematoda</taxon>
        <taxon>Chromadorea</taxon>
        <taxon>Rhabditida</taxon>
        <taxon>Spirurina</taxon>
        <taxon>Ascaridomorpha</taxon>
        <taxon>Ascaridoidea</taxon>
        <taxon>Anisakidae</taxon>
        <taxon>Anisakis</taxon>
        <taxon>Anisakis simplex complex</taxon>
    </lineage>
</organism>
<keyword evidence="1" id="KW-0812">Transmembrane</keyword>
<sequence length="81" mass="9145">MVVADLVEQVGYALREFYALNGGVRIHLIPSWAVQVFALCGILIIVALLVEWYIVRRKLAVKRTMSSIQLSAARSKTHLMF</sequence>
<evidence type="ECO:0000313" key="3">
    <source>
        <dbReference type="Proteomes" id="UP000267096"/>
    </source>
</evidence>
<protein>
    <submittedName>
        <fullName evidence="4">ABC transporter permease</fullName>
    </submittedName>
</protein>
<evidence type="ECO:0000256" key="1">
    <source>
        <dbReference type="SAM" id="Phobius"/>
    </source>
</evidence>
<name>A0A0M3K3G3_ANISI</name>
<evidence type="ECO:0000313" key="2">
    <source>
        <dbReference type="EMBL" id="VDK53663.1"/>
    </source>
</evidence>
<reference evidence="4" key="1">
    <citation type="submission" date="2017-02" db="UniProtKB">
        <authorList>
            <consortium name="WormBaseParasite"/>
        </authorList>
    </citation>
    <scope>IDENTIFICATION</scope>
</reference>
<accession>A0A0M3K3G3</accession>
<dbReference type="AlphaFoldDB" id="A0A0M3K3G3"/>
<keyword evidence="1" id="KW-1133">Transmembrane helix</keyword>
<feature type="transmembrane region" description="Helical" evidence="1">
    <location>
        <begin position="32"/>
        <end position="55"/>
    </location>
</feature>